<evidence type="ECO:0000256" key="1">
    <source>
        <dbReference type="SAM" id="MobiDB-lite"/>
    </source>
</evidence>
<proteinExistence type="predicted"/>
<reference evidence="2" key="2">
    <citation type="submission" date="2018-08" db="UniProtKB">
        <authorList>
            <consortium name="EnsemblPlants"/>
        </authorList>
    </citation>
    <scope>IDENTIFICATION</scope>
    <source>
        <strain evidence="2">Yugu1</strain>
    </source>
</reference>
<dbReference type="EnsemblPlants" id="KQK90132">
    <property type="protein sequence ID" value="KQK90132"/>
    <property type="gene ID" value="SETIT_038228mg"/>
</dbReference>
<organism evidence="2 3">
    <name type="scientific">Setaria italica</name>
    <name type="common">Foxtail millet</name>
    <name type="synonym">Panicum italicum</name>
    <dbReference type="NCBI Taxonomy" id="4555"/>
    <lineage>
        <taxon>Eukaryota</taxon>
        <taxon>Viridiplantae</taxon>
        <taxon>Streptophyta</taxon>
        <taxon>Embryophyta</taxon>
        <taxon>Tracheophyta</taxon>
        <taxon>Spermatophyta</taxon>
        <taxon>Magnoliopsida</taxon>
        <taxon>Liliopsida</taxon>
        <taxon>Poales</taxon>
        <taxon>Poaceae</taxon>
        <taxon>PACMAD clade</taxon>
        <taxon>Panicoideae</taxon>
        <taxon>Panicodae</taxon>
        <taxon>Paniceae</taxon>
        <taxon>Cenchrinae</taxon>
        <taxon>Setaria</taxon>
    </lineage>
</organism>
<evidence type="ECO:0000313" key="3">
    <source>
        <dbReference type="Proteomes" id="UP000004995"/>
    </source>
</evidence>
<reference evidence="3" key="1">
    <citation type="journal article" date="2012" name="Nat. Biotechnol.">
        <title>Reference genome sequence of the model plant Setaria.</title>
        <authorList>
            <person name="Bennetzen J.L."/>
            <person name="Schmutz J."/>
            <person name="Wang H."/>
            <person name="Percifield R."/>
            <person name="Hawkins J."/>
            <person name="Pontaroli A.C."/>
            <person name="Estep M."/>
            <person name="Feng L."/>
            <person name="Vaughn J.N."/>
            <person name="Grimwood J."/>
            <person name="Jenkins J."/>
            <person name="Barry K."/>
            <person name="Lindquist E."/>
            <person name="Hellsten U."/>
            <person name="Deshpande S."/>
            <person name="Wang X."/>
            <person name="Wu X."/>
            <person name="Mitros T."/>
            <person name="Triplett J."/>
            <person name="Yang X."/>
            <person name="Ye C.Y."/>
            <person name="Mauro-Herrera M."/>
            <person name="Wang L."/>
            <person name="Li P."/>
            <person name="Sharma M."/>
            <person name="Sharma R."/>
            <person name="Ronald P.C."/>
            <person name="Panaud O."/>
            <person name="Kellogg E.A."/>
            <person name="Brutnell T.P."/>
            <person name="Doust A.N."/>
            <person name="Tuskan G.A."/>
            <person name="Rokhsar D."/>
            <person name="Devos K.M."/>
        </authorList>
    </citation>
    <scope>NUCLEOTIDE SEQUENCE [LARGE SCALE GENOMIC DNA]</scope>
    <source>
        <strain evidence="3">cv. Yugu1</strain>
    </source>
</reference>
<dbReference type="AlphaFoldDB" id="K4AH71"/>
<sequence length="93" mass="9590">MHSPAVVDVLVVLAAADAGDALAAASVADALAAQLRSCLRGRCARSAALQAAPDPPPMRSPQTRSPMCSPRGLVAASDADVLAMRPHSCFRRR</sequence>
<dbReference type="Gramene" id="KQK90132">
    <property type="protein sequence ID" value="KQK90132"/>
    <property type="gene ID" value="SETIT_038228mg"/>
</dbReference>
<accession>K4AH71</accession>
<evidence type="ECO:0000313" key="2">
    <source>
        <dbReference type="EnsemblPlants" id="KQK90132"/>
    </source>
</evidence>
<feature type="region of interest" description="Disordered" evidence="1">
    <location>
        <begin position="47"/>
        <end position="71"/>
    </location>
</feature>
<protein>
    <submittedName>
        <fullName evidence="2">Uncharacterized protein</fullName>
    </submittedName>
</protein>
<dbReference type="HOGENOM" id="CLU_2403757_0_0_1"/>
<dbReference type="EMBL" id="AGNK02005895">
    <property type="status" value="NOT_ANNOTATED_CDS"/>
    <property type="molecule type" value="Genomic_DNA"/>
</dbReference>
<dbReference type="Proteomes" id="UP000004995">
    <property type="component" value="Unassembled WGS sequence"/>
</dbReference>
<dbReference type="InParanoid" id="K4AH71"/>
<name>K4AH71_SETIT</name>
<keyword evidence="3" id="KW-1185">Reference proteome</keyword>